<keyword evidence="4" id="KW-0560">Oxidoreductase</keyword>
<evidence type="ECO:0000256" key="5">
    <source>
        <dbReference type="ARBA" id="ARBA00023004"/>
    </source>
</evidence>
<dbReference type="SUPFAM" id="SSF51197">
    <property type="entry name" value="Clavaminate synthase-like"/>
    <property type="match status" value="1"/>
</dbReference>
<dbReference type="GO" id="GO:0016706">
    <property type="term" value="F:2-oxoglutarate-dependent dioxygenase activity"/>
    <property type="evidence" value="ECO:0007669"/>
    <property type="project" value="TreeGrafter"/>
</dbReference>
<feature type="domain" description="TauD/TfdA-like" evidence="6">
    <location>
        <begin position="9"/>
        <end position="279"/>
    </location>
</feature>
<dbReference type="GO" id="GO:0006790">
    <property type="term" value="P:sulfur compound metabolic process"/>
    <property type="evidence" value="ECO:0007669"/>
    <property type="project" value="TreeGrafter"/>
</dbReference>
<comment type="similarity">
    <text evidence="1">Belongs to the TfdA dioxygenase family.</text>
</comment>
<evidence type="ECO:0000256" key="3">
    <source>
        <dbReference type="ARBA" id="ARBA00022964"/>
    </source>
</evidence>
<dbReference type="GO" id="GO:0005737">
    <property type="term" value="C:cytoplasm"/>
    <property type="evidence" value="ECO:0007669"/>
    <property type="project" value="TreeGrafter"/>
</dbReference>
<proteinExistence type="inferred from homology"/>
<keyword evidence="5" id="KW-0408">Iron</keyword>
<dbReference type="PANTHER" id="PTHR30468">
    <property type="entry name" value="ALPHA-KETOGLUTARATE-DEPENDENT SULFONATE DIOXYGENASE"/>
    <property type="match status" value="1"/>
</dbReference>
<reference evidence="7" key="1">
    <citation type="submission" date="2021-02" db="EMBL/GenBank/DDBJ databases">
        <authorList>
            <person name="Nowell W R."/>
        </authorList>
    </citation>
    <scope>NUCLEOTIDE SEQUENCE</scope>
</reference>
<dbReference type="Gene3D" id="3.60.130.10">
    <property type="entry name" value="Clavaminate synthase-like"/>
    <property type="match status" value="1"/>
</dbReference>
<accession>A0A815BTP4</accession>
<evidence type="ECO:0000313" key="9">
    <source>
        <dbReference type="Proteomes" id="UP000663882"/>
    </source>
</evidence>
<dbReference type="AlphaFoldDB" id="A0A815BTP4"/>
<evidence type="ECO:0000256" key="2">
    <source>
        <dbReference type="ARBA" id="ARBA00022723"/>
    </source>
</evidence>
<dbReference type="InterPro" id="IPR003819">
    <property type="entry name" value="TauD/TfdA-like"/>
</dbReference>
<comment type="caution">
    <text evidence="7">The sequence shown here is derived from an EMBL/GenBank/DDBJ whole genome shotgun (WGS) entry which is preliminary data.</text>
</comment>
<dbReference type="InterPro" id="IPR042098">
    <property type="entry name" value="TauD-like_sf"/>
</dbReference>
<dbReference type="OrthoDB" id="10257314at2759"/>
<evidence type="ECO:0000313" key="8">
    <source>
        <dbReference type="EMBL" id="CAF3880568.1"/>
    </source>
</evidence>
<evidence type="ECO:0000259" key="6">
    <source>
        <dbReference type="Pfam" id="PF02668"/>
    </source>
</evidence>
<dbReference type="Pfam" id="PF02668">
    <property type="entry name" value="TauD"/>
    <property type="match status" value="1"/>
</dbReference>
<dbReference type="InterPro" id="IPR051323">
    <property type="entry name" value="AtsK-like"/>
</dbReference>
<dbReference type="EMBL" id="CAJNOO010002516">
    <property type="protein sequence ID" value="CAF1274987.1"/>
    <property type="molecule type" value="Genomic_DNA"/>
</dbReference>
<name>A0A815BTP4_9BILA</name>
<protein>
    <recommendedName>
        <fullName evidence="6">TauD/TfdA-like domain-containing protein</fullName>
    </recommendedName>
</protein>
<evidence type="ECO:0000256" key="1">
    <source>
        <dbReference type="ARBA" id="ARBA00005896"/>
    </source>
</evidence>
<organism evidence="7 9">
    <name type="scientific">Rotaria sordida</name>
    <dbReference type="NCBI Taxonomy" id="392033"/>
    <lineage>
        <taxon>Eukaryota</taxon>
        <taxon>Metazoa</taxon>
        <taxon>Spiralia</taxon>
        <taxon>Gnathifera</taxon>
        <taxon>Rotifera</taxon>
        <taxon>Eurotatoria</taxon>
        <taxon>Bdelloidea</taxon>
        <taxon>Philodinida</taxon>
        <taxon>Philodinidae</taxon>
        <taxon>Rotaria</taxon>
    </lineage>
</organism>
<dbReference type="Proteomes" id="UP000663882">
    <property type="component" value="Unassembled WGS sequence"/>
</dbReference>
<evidence type="ECO:0000313" key="7">
    <source>
        <dbReference type="EMBL" id="CAF1274987.1"/>
    </source>
</evidence>
<dbReference type="GO" id="GO:0046872">
    <property type="term" value="F:metal ion binding"/>
    <property type="evidence" value="ECO:0007669"/>
    <property type="project" value="UniProtKB-KW"/>
</dbReference>
<sequence length="288" mass="33668">MTTSQQLNIEVLTPSIGAVIHNFDLSQPLTKAQKDALEQALYKYHVLFFRNQNLTPIQQRDFARLFGDLHVHPISLHTTECPEVSVLEFGLDVDPNRKPDSDIWHTDVTWSTNPPIVGMLYAKIVPNQGGGDTLWANMIEIYKKELSNEMKAILSTLTAEHSFAYAYQPLIKSNSASMVQFMKTKETNPPVKHPVIREHPHTKEKYLYVNKCYTTKISELNEQESDLLLQYLFSLINKRPEFTCRWKWNENDVCLWDERTTQHYATADYWPQHRRMHRCVMMENKDKI</sequence>
<dbReference type="PANTHER" id="PTHR30468:SF1">
    <property type="entry name" value="ALPHA-KETOGLUTARATE-DEPENDENT SULFONATE DIOXYGENASE"/>
    <property type="match status" value="1"/>
</dbReference>
<evidence type="ECO:0000256" key="4">
    <source>
        <dbReference type="ARBA" id="ARBA00023002"/>
    </source>
</evidence>
<dbReference type="NCBIfam" id="NF007104">
    <property type="entry name" value="PRK09553.1"/>
    <property type="match status" value="1"/>
</dbReference>
<dbReference type="Proteomes" id="UP000663823">
    <property type="component" value="Unassembled WGS sequence"/>
</dbReference>
<dbReference type="EMBL" id="CAJOAX010003922">
    <property type="protein sequence ID" value="CAF3880568.1"/>
    <property type="molecule type" value="Genomic_DNA"/>
</dbReference>
<keyword evidence="2" id="KW-0479">Metal-binding</keyword>
<gene>
    <name evidence="8" type="ORF">OTI717_LOCUS22731</name>
    <name evidence="7" type="ORF">RFH988_LOCUS28391</name>
</gene>
<keyword evidence="3" id="KW-0223">Dioxygenase</keyword>